<feature type="transmembrane region" description="Helical" evidence="1">
    <location>
        <begin position="7"/>
        <end position="31"/>
    </location>
</feature>
<organism evidence="2">
    <name type="scientific">Ignisphaera aggregans</name>
    <dbReference type="NCBI Taxonomy" id="334771"/>
    <lineage>
        <taxon>Archaea</taxon>
        <taxon>Thermoproteota</taxon>
        <taxon>Thermoprotei</taxon>
        <taxon>Desulfurococcales</taxon>
        <taxon>Desulfurococcaceae</taxon>
        <taxon>Ignisphaera</taxon>
    </lineage>
</organism>
<dbReference type="EMBL" id="DTFF01000052">
    <property type="protein sequence ID" value="HGI88031.1"/>
    <property type="molecule type" value="Genomic_DNA"/>
</dbReference>
<keyword evidence="1" id="KW-0812">Transmembrane</keyword>
<evidence type="ECO:0000256" key="1">
    <source>
        <dbReference type="SAM" id="Phobius"/>
    </source>
</evidence>
<protein>
    <submittedName>
        <fullName evidence="2">Uncharacterized protein</fullName>
    </submittedName>
</protein>
<comment type="caution">
    <text evidence="2">The sequence shown here is derived from an EMBL/GenBank/DDBJ whole genome shotgun (WGS) entry which is preliminary data.</text>
</comment>
<keyword evidence="1" id="KW-0472">Membrane</keyword>
<sequence length="245" mass="26882">MISRDVALILIGVGAILFIVGWALVFANYGVEIQTCSTYVSTPRSFEGSFSLVENYTQYRALNVVSIKDLSIPAQQVYRYRFELNTTAMAPFFAQYNVVSPSSGISSYVLLKDSKNLTLDYIAIQSSTNNVSSSKLLNLNSLNPGEYYLEFASLTDITIASLNITALSHFTTPAVRITFTPTSFNQVQINYVCGVNFRGLMVAATIIGFGMAITSFASVYLYHQTQTAAKIVPPPKGRGKTPKKK</sequence>
<keyword evidence="1" id="KW-1133">Transmembrane helix</keyword>
<feature type="transmembrane region" description="Helical" evidence="1">
    <location>
        <begin position="200"/>
        <end position="222"/>
    </location>
</feature>
<proteinExistence type="predicted"/>
<name>A0A7C4BCK4_9CREN</name>
<evidence type="ECO:0000313" key="2">
    <source>
        <dbReference type="EMBL" id="HGI88031.1"/>
    </source>
</evidence>
<reference evidence="2" key="1">
    <citation type="journal article" date="2020" name="mSystems">
        <title>Genome- and Community-Level Interaction Insights into Carbon Utilization and Element Cycling Functions of Hydrothermarchaeota in Hydrothermal Sediment.</title>
        <authorList>
            <person name="Zhou Z."/>
            <person name="Liu Y."/>
            <person name="Xu W."/>
            <person name="Pan J."/>
            <person name="Luo Z.H."/>
            <person name="Li M."/>
        </authorList>
    </citation>
    <scope>NUCLEOTIDE SEQUENCE [LARGE SCALE GENOMIC DNA]</scope>
    <source>
        <strain evidence="2">SpSt-732</strain>
    </source>
</reference>
<accession>A0A7C4BCK4</accession>
<gene>
    <name evidence="2" type="ORF">ENV14_06565</name>
</gene>
<dbReference type="AlphaFoldDB" id="A0A7C4BCK4"/>